<evidence type="ECO:0000256" key="4">
    <source>
        <dbReference type="ARBA" id="ARBA00023136"/>
    </source>
</evidence>
<gene>
    <name evidence="7" type="ORF">NIES30_16050</name>
</gene>
<evidence type="ECO:0000256" key="3">
    <source>
        <dbReference type="ARBA" id="ARBA00022989"/>
    </source>
</evidence>
<reference evidence="7 8" key="1">
    <citation type="submission" date="2016-11" db="EMBL/GenBank/DDBJ databases">
        <title>Draft Genome Sequences of Nine Cyanobacterial Strains from Diverse Habitats.</title>
        <authorList>
            <person name="Zhu T."/>
            <person name="Hou S."/>
            <person name="Lu X."/>
            <person name="Hess W.R."/>
        </authorList>
    </citation>
    <scope>NUCLEOTIDE SEQUENCE [LARGE SCALE GENOMIC DNA]</scope>
    <source>
        <strain evidence="7 8">NIES-30</strain>
    </source>
</reference>
<sequence>MKLITATPWGVYSVWWRHFQVYRSTWLVNCLPPISEPVVYLLAFGYGLSPLIGEVDYLGQMIPYARFLAPGMIAIGVLFQSFFEGAYSSFIRLNFQKTWQALLTAPLSYADVFLGDWVWAATKGTIAGTITGLVAVLANLYDLSSLVLSLPLIVLGSLLFGAFGLLVAGAVNKVDQVNVPIFLVIIPMFTLCGTYFPRDTLPPLLAKFAALLPLASLVDLLRWPLGLPPWWPLLLLWLIVWMVVMARLAALRIYPRLFS</sequence>
<keyword evidence="2 5" id="KW-0812">Transmembrane</keyword>
<dbReference type="InterPro" id="IPR047817">
    <property type="entry name" value="ABC2_TM_bact-type"/>
</dbReference>
<protein>
    <recommendedName>
        <fullName evidence="5">Transport permease protein</fullName>
    </recommendedName>
</protein>
<dbReference type="EMBL" id="MRCG01000012">
    <property type="protein sequence ID" value="OKH46607.1"/>
    <property type="molecule type" value="Genomic_DNA"/>
</dbReference>
<dbReference type="OrthoDB" id="9778589at2"/>
<name>A0A1U7J2Z2_9CYAN</name>
<dbReference type="AlphaFoldDB" id="A0A1U7J2Z2"/>
<dbReference type="STRING" id="549789.NIES30_16050"/>
<dbReference type="Pfam" id="PF01061">
    <property type="entry name" value="ABC2_membrane"/>
    <property type="match status" value="1"/>
</dbReference>
<feature type="transmembrane region" description="Helical" evidence="5">
    <location>
        <begin position="148"/>
        <end position="171"/>
    </location>
</feature>
<proteinExistence type="inferred from homology"/>
<dbReference type="InterPro" id="IPR000412">
    <property type="entry name" value="ABC_2_transport"/>
</dbReference>
<evidence type="ECO:0000256" key="2">
    <source>
        <dbReference type="ARBA" id="ARBA00022692"/>
    </source>
</evidence>
<dbReference type="GO" id="GO:0140359">
    <property type="term" value="F:ABC-type transporter activity"/>
    <property type="evidence" value="ECO:0007669"/>
    <property type="project" value="InterPro"/>
</dbReference>
<evidence type="ECO:0000313" key="8">
    <source>
        <dbReference type="Proteomes" id="UP000185557"/>
    </source>
</evidence>
<keyword evidence="5" id="KW-0813">Transport</keyword>
<evidence type="ECO:0000313" key="7">
    <source>
        <dbReference type="EMBL" id="OKH46607.1"/>
    </source>
</evidence>
<organism evidence="7 8">
    <name type="scientific">Phormidium tenue NIES-30</name>
    <dbReference type="NCBI Taxonomy" id="549789"/>
    <lineage>
        <taxon>Bacteria</taxon>
        <taxon>Bacillati</taxon>
        <taxon>Cyanobacteriota</taxon>
        <taxon>Cyanophyceae</taxon>
        <taxon>Oscillatoriophycideae</taxon>
        <taxon>Oscillatoriales</taxon>
        <taxon>Oscillatoriaceae</taxon>
        <taxon>Phormidium</taxon>
    </lineage>
</organism>
<keyword evidence="3 5" id="KW-1133">Transmembrane helix</keyword>
<dbReference type="RefSeq" id="WP_073609438.1">
    <property type="nucleotide sequence ID" value="NZ_MRCG01000012.1"/>
</dbReference>
<dbReference type="InterPro" id="IPR051784">
    <property type="entry name" value="Nod_factor_ABC_transporter"/>
</dbReference>
<feature type="transmembrane region" description="Helical" evidence="5">
    <location>
        <begin position="64"/>
        <end position="83"/>
    </location>
</feature>
<feature type="transmembrane region" description="Helical" evidence="5">
    <location>
        <begin position="177"/>
        <end position="197"/>
    </location>
</feature>
<keyword evidence="5" id="KW-1003">Cell membrane</keyword>
<dbReference type="Proteomes" id="UP000185557">
    <property type="component" value="Unassembled WGS sequence"/>
</dbReference>
<evidence type="ECO:0000256" key="5">
    <source>
        <dbReference type="RuleBase" id="RU361157"/>
    </source>
</evidence>
<evidence type="ECO:0000259" key="6">
    <source>
        <dbReference type="PROSITE" id="PS51012"/>
    </source>
</evidence>
<dbReference type="InterPro" id="IPR013525">
    <property type="entry name" value="ABC2_TM"/>
</dbReference>
<dbReference type="PRINTS" id="PR00164">
    <property type="entry name" value="ABC2TRNSPORT"/>
</dbReference>
<keyword evidence="4 5" id="KW-0472">Membrane</keyword>
<dbReference type="PIRSF" id="PIRSF006648">
    <property type="entry name" value="DrrB"/>
    <property type="match status" value="1"/>
</dbReference>
<feature type="transmembrane region" description="Helical" evidence="5">
    <location>
        <begin position="117"/>
        <end position="141"/>
    </location>
</feature>
<comment type="caution">
    <text evidence="7">The sequence shown here is derived from an EMBL/GenBank/DDBJ whole genome shotgun (WGS) entry which is preliminary data.</text>
</comment>
<comment type="caution">
    <text evidence="5">Lacks conserved residue(s) required for the propagation of feature annotation.</text>
</comment>
<evidence type="ECO:0000256" key="1">
    <source>
        <dbReference type="ARBA" id="ARBA00004141"/>
    </source>
</evidence>
<comment type="similarity">
    <text evidence="5">Belongs to the ABC-2 integral membrane protein family.</text>
</comment>
<dbReference type="PROSITE" id="PS51012">
    <property type="entry name" value="ABC_TM2"/>
    <property type="match status" value="1"/>
</dbReference>
<comment type="subcellular location">
    <subcellularLocation>
        <location evidence="5">Cell membrane</location>
        <topology evidence="5">Multi-pass membrane protein</topology>
    </subcellularLocation>
    <subcellularLocation>
        <location evidence="1">Membrane</location>
        <topology evidence="1">Multi-pass membrane protein</topology>
    </subcellularLocation>
</comment>
<keyword evidence="8" id="KW-1185">Reference proteome</keyword>
<feature type="transmembrane region" description="Helical" evidence="5">
    <location>
        <begin position="230"/>
        <end position="250"/>
    </location>
</feature>
<accession>A0A1U7J2Z2</accession>
<dbReference type="GO" id="GO:0043190">
    <property type="term" value="C:ATP-binding cassette (ABC) transporter complex"/>
    <property type="evidence" value="ECO:0007669"/>
    <property type="project" value="InterPro"/>
</dbReference>
<dbReference type="PANTHER" id="PTHR43229">
    <property type="entry name" value="NODULATION PROTEIN J"/>
    <property type="match status" value="1"/>
</dbReference>
<dbReference type="PANTHER" id="PTHR43229:SF2">
    <property type="entry name" value="NODULATION PROTEIN J"/>
    <property type="match status" value="1"/>
</dbReference>
<feature type="domain" description="ABC transmembrane type-2" evidence="6">
    <location>
        <begin position="28"/>
        <end position="256"/>
    </location>
</feature>